<dbReference type="SUPFAM" id="SSF51735">
    <property type="entry name" value="NAD(P)-binding Rossmann-fold domains"/>
    <property type="match status" value="1"/>
</dbReference>
<dbReference type="AlphaFoldDB" id="A0A382X5S0"/>
<dbReference type="PANTHER" id="PTHR43000">
    <property type="entry name" value="DTDP-D-GLUCOSE 4,6-DEHYDRATASE-RELATED"/>
    <property type="match status" value="1"/>
</dbReference>
<feature type="domain" description="NAD(P)-binding" evidence="1">
    <location>
        <begin position="5"/>
        <end position="91"/>
    </location>
</feature>
<reference evidence="2" key="1">
    <citation type="submission" date="2018-05" db="EMBL/GenBank/DDBJ databases">
        <authorList>
            <person name="Lanie J.A."/>
            <person name="Ng W.-L."/>
            <person name="Kazmierczak K.M."/>
            <person name="Andrzejewski T.M."/>
            <person name="Davidsen T.M."/>
            <person name="Wayne K.J."/>
            <person name="Tettelin H."/>
            <person name="Glass J.I."/>
            <person name="Rusch D."/>
            <person name="Podicherti R."/>
            <person name="Tsui H.-C.T."/>
            <person name="Winkler M.E."/>
        </authorList>
    </citation>
    <scope>NUCLEOTIDE SEQUENCE</scope>
</reference>
<organism evidence="2">
    <name type="scientific">marine metagenome</name>
    <dbReference type="NCBI Taxonomy" id="408172"/>
    <lineage>
        <taxon>unclassified sequences</taxon>
        <taxon>metagenomes</taxon>
        <taxon>ecological metagenomes</taxon>
    </lineage>
</organism>
<dbReference type="InterPro" id="IPR036291">
    <property type="entry name" value="NAD(P)-bd_dom_sf"/>
</dbReference>
<feature type="non-terminal residue" evidence="2">
    <location>
        <position position="91"/>
    </location>
</feature>
<dbReference type="Pfam" id="PF16363">
    <property type="entry name" value="GDP_Man_Dehyd"/>
    <property type="match status" value="1"/>
</dbReference>
<dbReference type="InterPro" id="IPR016040">
    <property type="entry name" value="NAD(P)-bd_dom"/>
</dbReference>
<dbReference type="Gene3D" id="3.40.50.720">
    <property type="entry name" value="NAD(P)-binding Rossmann-like Domain"/>
    <property type="match status" value="1"/>
</dbReference>
<name>A0A382X5S0_9ZZZZ</name>
<accession>A0A382X5S0</accession>
<sequence length="91" mass="10331">MKKVLITGGAGFIAHHLIYHILKTTNWEIISLDRLDYSGNLNRLDNILSTLSEKDKARVKIVFHDLKSELNPWVRKEIGEINIILHLAAGS</sequence>
<evidence type="ECO:0000259" key="1">
    <source>
        <dbReference type="Pfam" id="PF16363"/>
    </source>
</evidence>
<evidence type="ECO:0000313" key="2">
    <source>
        <dbReference type="EMBL" id="SVD66219.1"/>
    </source>
</evidence>
<proteinExistence type="predicted"/>
<protein>
    <recommendedName>
        <fullName evidence="1">NAD(P)-binding domain-containing protein</fullName>
    </recommendedName>
</protein>
<gene>
    <name evidence="2" type="ORF">METZ01_LOCUS419073</name>
</gene>
<dbReference type="EMBL" id="UINC01165049">
    <property type="protein sequence ID" value="SVD66219.1"/>
    <property type="molecule type" value="Genomic_DNA"/>
</dbReference>